<comment type="caution">
    <text evidence="2">The sequence shown here is derived from an EMBL/GenBank/DDBJ whole genome shotgun (WGS) entry which is preliminary data.</text>
</comment>
<name>A0A822Z1X3_NELNU</name>
<keyword evidence="1" id="KW-1133">Transmembrane helix</keyword>
<keyword evidence="1" id="KW-0812">Transmembrane</keyword>
<dbReference type="Pfam" id="PF11833">
    <property type="entry name" value="CPP1-like"/>
    <property type="match status" value="1"/>
</dbReference>
<evidence type="ECO:0000313" key="2">
    <source>
        <dbReference type="EMBL" id="DAD40424.1"/>
    </source>
</evidence>
<feature type="transmembrane region" description="Helical" evidence="1">
    <location>
        <begin position="41"/>
        <end position="59"/>
    </location>
</feature>
<organism evidence="2 3">
    <name type="scientific">Nelumbo nucifera</name>
    <name type="common">Sacred lotus</name>
    <dbReference type="NCBI Taxonomy" id="4432"/>
    <lineage>
        <taxon>Eukaryota</taxon>
        <taxon>Viridiplantae</taxon>
        <taxon>Streptophyta</taxon>
        <taxon>Embryophyta</taxon>
        <taxon>Tracheophyta</taxon>
        <taxon>Spermatophyta</taxon>
        <taxon>Magnoliopsida</taxon>
        <taxon>Proteales</taxon>
        <taxon>Nelumbonaceae</taxon>
        <taxon>Nelumbo</taxon>
    </lineage>
</organism>
<dbReference type="EMBL" id="DUZY01000005">
    <property type="protein sequence ID" value="DAD40424.1"/>
    <property type="molecule type" value="Genomic_DNA"/>
</dbReference>
<dbReference type="AlphaFoldDB" id="A0A822Z1X3"/>
<gene>
    <name evidence="2" type="ORF">HUJ06_014747</name>
</gene>
<evidence type="ECO:0000256" key="1">
    <source>
        <dbReference type="SAM" id="Phobius"/>
    </source>
</evidence>
<dbReference type="InterPro" id="IPR021788">
    <property type="entry name" value="CPP1-like"/>
</dbReference>
<proteinExistence type="predicted"/>
<dbReference type="Proteomes" id="UP000607653">
    <property type="component" value="Unassembled WGS sequence"/>
</dbReference>
<keyword evidence="1" id="KW-0472">Membrane</keyword>
<accession>A0A822Z1X3</accession>
<dbReference type="PANTHER" id="PTHR33372">
    <property type="match status" value="1"/>
</dbReference>
<reference evidence="2 3" key="1">
    <citation type="journal article" date="2020" name="Mol. Biol. Evol.">
        <title>Distinct Expression and Methylation Patterns for Genes with Different Fates following a Single Whole-Genome Duplication in Flowering Plants.</title>
        <authorList>
            <person name="Shi T."/>
            <person name="Rahmani R.S."/>
            <person name="Gugger P.F."/>
            <person name="Wang M."/>
            <person name="Li H."/>
            <person name="Zhang Y."/>
            <person name="Li Z."/>
            <person name="Wang Q."/>
            <person name="Van de Peer Y."/>
            <person name="Marchal K."/>
            <person name="Chen J."/>
        </authorList>
    </citation>
    <scope>NUCLEOTIDE SEQUENCE [LARGE SCALE GENOMIC DNA]</scope>
    <source>
        <tissue evidence="2">Leaf</tissue>
    </source>
</reference>
<keyword evidence="3" id="KW-1185">Reference proteome</keyword>
<sequence>MQRFYERKNPKINIKKKVREVTQSRIAQAVTSRLQTLSMTFIIKTAIPFVILGVLTVLFPTEGPMLQGWGFHQLLAVGDLLDGVCDSTYTSRAKEFRSDSFS</sequence>
<dbReference type="PANTHER" id="PTHR33372:SF11">
    <property type="entry name" value="DNAJ (DUF3353)"/>
    <property type="match status" value="1"/>
</dbReference>
<protein>
    <submittedName>
        <fullName evidence="2">Uncharacterized protein</fullName>
    </submittedName>
</protein>
<evidence type="ECO:0000313" key="3">
    <source>
        <dbReference type="Proteomes" id="UP000607653"/>
    </source>
</evidence>